<organism evidence="1 2">
    <name type="scientific">Opisthorchis felineus</name>
    <dbReference type="NCBI Taxonomy" id="147828"/>
    <lineage>
        <taxon>Eukaryota</taxon>
        <taxon>Metazoa</taxon>
        <taxon>Spiralia</taxon>
        <taxon>Lophotrochozoa</taxon>
        <taxon>Platyhelminthes</taxon>
        <taxon>Trematoda</taxon>
        <taxon>Digenea</taxon>
        <taxon>Opisthorchiida</taxon>
        <taxon>Opisthorchiata</taxon>
        <taxon>Opisthorchiidae</taxon>
        <taxon>Opisthorchis</taxon>
    </lineage>
</organism>
<evidence type="ECO:0000313" key="1">
    <source>
        <dbReference type="EMBL" id="TGZ75951.1"/>
    </source>
</evidence>
<keyword evidence="2" id="KW-1185">Reference proteome</keyword>
<dbReference type="Proteomes" id="UP000308267">
    <property type="component" value="Unassembled WGS sequence"/>
</dbReference>
<sequence length="108" mass="12117">MLDSQSEIVEVCEVTQQDSEVDPSAEPVSKGSNLLEMFGLEDQLFNRTVSESGPSDVSVLEFKNGNHYEVSLSLKTAHISVVSDVKDNDRAVCCWSYCFQLRYHIKNL</sequence>
<reference evidence="1 2" key="1">
    <citation type="journal article" date="2019" name="BMC Genomics">
        <title>New insights from Opisthorchis felineus genome: update on genomics of the epidemiologically important liver flukes.</title>
        <authorList>
            <person name="Ershov N.I."/>
            <person name="Mordvinov V.A."/>
            <person name="Prokhortchouk E.B."/>
            <person name="Pakharukova M.Y."/>
            <person name="Gunbin K.V."/>
            <person name="Ustyantsev K."/>
            <person name="Genaev M.A."/>
            <person name="Blinov A.G."/>
            <person name="Mazur A."/>
            <person name="Boulygina E."/>
            <person name="Tsygankova S."/>
            <person name="Khrameeva E."/>
            <person name="Chekanov N."/>
            <person name="Fan G."/>
            <person name="Xiao A."/>
            <person name="Zhang H."/>
            <person name="Xu X."/>
            <person name="Yang H."/>
            <person name="Solovyev V."/>
            <person name="Lee S.M."/>
            <person name="Liu X."/>
            <person name="Afonnikov D.A."/>
            <person name="Skryabin K.G."/>
        </authorList>
    </citation>
    <scope>NUCLEOTIDE SEQUENCE [LARGE SCALE GENOMIC DNA]</scope>
    <source>
        <strain evidence="1">AK-0245</strain>
        <tissue evidence="1">Whole organism</tissue>
    </source>
</reference>
<accession>A0A4S2MGK0</accession>
<gene>
    <name evidence="1" type="ORF">CRM22_000099</name>
</gene>
<dbReference type="AlphaFoldDB" id="A0A4S2MGK0"/>
<comment type="caution">
    <text evidence="1">The sequence shown here is derived from an EMBL/GenBank/DDBJ whole genome shotgun (WGS) entry which is preliminary data.</text>
</comment>
<feature type="non-terminal residue" evidence="1">
    <location>
        <position position="108"/>
    </location>
</feature>
<proteinExistence type="predicted"/>
<protein>
    <submittedName>
        <fullName evidence="1">Uncharacterized protein</fullName>
    </submittedName>
</protein>
<evidence type="ECO:0000313" key="2">
    <source>
        <dbReference type="Proteomes" id="UP000308267"/>
    </source>
</evidence>
<dbReference type="EMBL" id="SJOL01000197">
    <property type="protein sequence ID" value="TGZ75951.1"/>
    <property type="molecule type" value="Genomic_DNA"/>
</dbReference>
<name>A0A4S2MGK0_OPIFE</name>